<organism evidence="1 2">
    <name type="scientific">Penicillium cf. griseofulvum</name>
    <dbReference type="NCBI Taxonomy" id="2972120"/>
    <lineage>
        <taxon>Eukaryota</taxon>
        <taxon>Fungi</taxon>
        <taxon>Dikarya</taxon>
        <taxon>Ascomycota</taxon>
        <taxon>Pezizomycotina</taxon>
        <taxon>Eurotiomycetes</taxon>
        <taxon>Eurotiomycetidae</taxon>
        <taxon>Eurotiales</taxon>
        <taxon>Aspergillaceae</taxon>
        <taxon>Penicillium</taxon>
    </lineage>
</organism>
<evidence type="ECO:0000313" key="2">
    <source>
        <dbReference type="Proteomes" id="UP001150879"/>
    </source>
</evidence>
<reference evidence="1" key="1">
    <citation type="submission" date="2022-11" db="EMBL/GenBank/DDBJ databases">
        <authorList>
            <person name="Petersen C."/>
        </authorList>
    </citation>
    <scope>NUCLEOTIDE SEQUENCE</scope>
    <source>
        <strain evidence="1">IBT 16849</strain>
    </source>
</reference>
<dbReference type="AlphaFoldDB" id="A0A9W9MEA0"/>
<gene>
    <name evidence="1" type="ORF">N7472_005150</name>
</gene>
<dbReference type="OrthoDB" id="5273847at2759"/>
<evidence type="ECO:0000313" key="1">
    <source>
        <dbReference type="EMBL" id="KAJ5199946.1"/>
    </source>
</evidence>
<sequence length="173" mass="19684">MVASIFQLSHDYEGAMQAYKSFGRPKPVDLNSHFYADFCTIPSIKDLRTTASDYRKMRGSLLWKERGARPTTAIVADTDCHSEEASASGSFEPNGNYHLVPPDVMIEQMHENLDGPKHSIFDGLSSELTFSIFSYLSFDEPLNMILECRDLAQLATVNMLPQSYWRRLEHPSW</sequence>
<evidence type="ECO:0008006" key="3">
    <source>
        <dbReference type="Google" id="ProtNLM"/>
    </source>
</evidence>
<comment type="caution">
    <text evidence="1">The sequence shown here is derived from an EMBL/GenBank/DDBJ whole genome shotgun (WGS) entry which is preliminary data.</text>
</comment>
<proteinExistence type="predicted"/>
<dbReference type="EMBL" id="JAPQKP010000003">
    <property type="protein sequence ID" value="KAJ5199946.1"/>
    <property type="molecule type" value="Genomic_DNA"/>
</dbReference>
<reference evidence="1" key="2">
    <citation type="journal article" date="2023" name="IMA Fungus">
        <title>Comparative genomic study of the Penicillium genus elucidates a diverse pangenome and 15 lateral gene transfer events.</title>
        <authorList>
            <person name="Petersen C."/>
            <person name="Sorensen T."/>
            <person name="Nielsen M.R."/>
            <person name="Sondergaard T.E."/>
            <person name="Sorensen J.L."/>
            <person name="Fitzpatrick D.A."/>
            <person name="Frisvad J.C."/>
            <person name="Nielsen K.L."/>
        </authorList>
    </citation>
    <scope>NUCLEOTIDE SEQUENCE</scope>
    <source>
        <strain evidence="1">IBT 16849</strain>
    </source>
</reference>
<protein>
    <recommendedName>
        <fullName evidence="3">F-box domain-containing protein</fullName>
    </recommendedName>
</protein>
<accession>A0A9W9MEA0</accession>
<dbReference type="Proteomes" id="UP001150879">
    <property type="component" value="Unassembled WGS sequence"/>
</dbReference>
<name>A0A9W9MEA0_9EURO</name>
<keyword evidence="2" id="KW-1185">Reference proteome</keyword>